<organism evidence="15 16">
    <name type="scientific">Claviceps pusilla</name>
    <dbReference type="NCBI Taxonomy" id="123648"/>
    <lineage>
        <taxon>Eukaryota</taxon>
        <taxon>Fungi</taxon>
        <taxon>Dikarya</taxon>
        <taxon>Ascomycota</taxon>
        <taxon>Pezizomycotina</taxon>
        <taxon>Sordariomycetes</taxon>
        <taxon>Hypocreomycetidae</taxon>
        <taxon>Hypocreales</taxon>
        <taxon>Clavicipitaceae</taxon>
        <taxon>Claviceps</taxon>
    </lineage>
</organism>
<dbReference type="PANTHER" id="PTHR45977">
    <property type="entry name" value="TARGET OF ERK KINASE MPK-1"/>
    <property type="match status" value="1"/>
</dbReference>
<dbReference type="GO" id="GO:0061630">
    <property type="term" value="F:ubiquitin protein ligase activity"/>
    <property type="evidence" value="ECO:0007669"/>
    <property type="project" value="UniProtKB-EC"/>
</dbReference>
<dbReference type="PROSITE" id="PS50089">
    <property type="entry name" value="ZF_RING_2"/>
    <property type="match status" value="1"/>
</dbReference>
<keyword evidence="9" id="KW-0862">Zinc</keyword>
<keyword evidence="16" id="KW-1185">Reference proteome</keyword>
<gene>
    <name evidence="15" type="ORF">E4U43_005394</name>
</gene>
<dbReference type="GO" id="GO:0006511">
    <property type="term" value="P:ubiquitin-dependent protein catabolic process"/>
    <property type="evidence" value="ECO:0007669"/>
    <property type="project" value="TreeGrafter"/>
</dbReference>
<dbReference type="EC" id="2.3.2.27" evidence="3"/>
<name>A0A9P7N4I4_9HYPO</name>
<feature type="domain" description="RING-type" evidence="14">
    <location>
        <begin position="100"/>
        <end position="140"/>
    </location>
</feature>
<dbReference type="GO" id="GO:0016020">
    <property type="term" value="C:membrane"/>
    <property type="evidence" value="ECO:0007669"/>
    <property type="project" value="UniProtKB-SubCell"/>
</dbReference>
<comment type="caution">
    <text evidence="15">The sequence shown here is derived from an EMBL/GenBank/DDBJ whole genome shotgun (WGS) entry which is preliminary data.</text>
</comment>
<evidence type="ECO:0000256" key="6">
    <source>
        <dbReference type="ARBA" id="ARBA00022723"/>
    </source>
</evidence>
<evidence type="ECO:0000256" key="4">
    <source>
        <dbReference type="ARBA" id="ARBA00022679"/>
    </source>
</evidence>
<protein>
    <recommendedName>
        <fullName evidence="3">RING-type E3 ubiquitin transferase</fullName>
        <ecNumber evidence="3">2.3.2.27</ecNumber>
    </recommendedName>
</protein>
<feature type="transmembrane region" description="Helical" evidence="13">
    <location>
        <begin position="16"/>
        <end position="37"/>
    </location>
</feature>
<dbReference type="EMBL" id="SRPW01003549">
    <property type="protein sequence ID" value="KAG5986698.1"/>
    <property type="molecule type" value="Genomic_DNA"/>
</dbReference>
<comment type="catalytic activity">
    <reaction evidence="1">
        <text>S-ubiquitinyl-[E2 ubiquitin-conjugating enzyme]-L-cysteine + [acceptor protein]-L-lysine = [E2 ubiquitin-conjugating enzyme]-L-cysteine + N(6)-ubiquitinyl-[acceptor protein]-L-lysine.</text>
        <dbReference type="EC" id="2.3.2.27"/>
    </reaction>
</comment>
<dbReference type="AlphaFoldDB" id="A0A9P7N4I4"/>
<dbReference type="OrthoDB" id="8062037at2759"/>
<dbReference type="InterPro" id="IPR001841">
    <property type="entry name" value="Znf_RING"/>
</dbReference>
<proteinExistence type="predicted"/>
<evidence type="ECO:0000256" key="9">
    <source>
        <dbReference type="ARBA" id="ARBA00022833"/>
    </source>
</evidence>
<comment type="subcellular location">
    <subcellularLocation>
        <location evidence="2">Membrane</location>
        <topology evidence="2">Multi-pass membrane protein</topology>
    </subcellularLocation>
</comment>
<keyword evidence="6" id="KW-0479">Metal-binding</keyword>
<evidence type="ECO:0000256" key="13">
    <source>
        <dbReference type="SAM" id="Phobius"/>
    </source>
</evidence>
<keyword evidence="4" id="KW-0808">Transferase</keyword>
<keyword evidence="11 13" id="KW-0472">Membrane</keyword>
<dbReference type="CDD" id="cd16454">
    <property type="entry name" value="RING-H2_PA-TM-RING"/>
    <property type="match status" value="1"/>
</dbReference>
<evidence type="ECO:0000259" key="14">
    <source>
        <dbReference type="PROSITE" id="PS50089"/>
    </source>
</evidence>
<evidence type="ECO:0000256" key="5">
    <source>
        <dbReference type="ARBA" id="ARBA00022692"/>
    </source>
</evidence>
<evidence type="ECO:0000256" key="7">
    <source>
        <dbReference type="ARBA" id="ARBA00022771"/>
    </source>
</evidence>
<dbReference type="PANTHER" id="PTHR45977:SF13">
    <property type="entry name" value="GB|AAF27103.1"/>
    <property type="match status" value="1"/>
</dbReference>
<dbReference type="Pfam" id="PF13639">
    <property type="entry name" value="zf-RING_2"/>
    <property type="match status" value="1"/>
</dbReference>
<keyword evidence="5 13" id="KW-0812">Transmembrane</keyword>
<evidence type="ECO:0000256" key="2">
    <source>
        <dbReference type="ARBA" id="ARBA00004141"/>
    </source>
</evidence>
<evidence type="ECO:0000256" key="1">
    <source>
        <dbReference type="ARBA" id="ARBA00000900"/>
    </source>
</evidence>
<reference evidence="15" key="1">
    <citation type="journal article" date="2020" name="bioRxiv">
        <title>Whole genome comparisons of ergot fungi reveals the divergence and evolution of species within the genus Claviceps are the result of varying mechanisms driving genome evolution and host range expansion.</title>
        <authorList>
            <person name="Wyka S.A."/>
            <person name="Mondo S.J."/>
            <person name="Liu M."/>
            <person name="Dettman J."/>
            <person name="Nalam V."/>
            <person name="Broders K.D."/>
        </authorList>
    </citation>
    <scope>NUCLEOTIDE SEQUENCE</scope>
    <source>
        <strain evidence="15">CCC 602</strain>
    </source>
</reference>
<keyword evidence="10 13" id="KW-1133">Transmembrane helix</keyword>
<evidence type="ECO:0000256" key="10">
    <source>
        <dbReference type="ARBA" id="ARBA00022989"/>
    </source>
</evidence>
<dbReference type="GO" id="GO:0016567">
    <property type="term" value="P:protein ubiquitination"/>
    <property type="evidence" value="ECO:0007669"/>
    <property type="project" value="TreeGrafter"/>
</dbReference>
<dbReference type="GO" id="GO:0008270">
    <property type="term" value="F:zinc ion binding"/>
    <property type="evidence" value="ECO:0007669"/>
    <property type="project" value="UniProtKB-KW"/>
</dbReference>
<evidence type="ECO:0000256" key="12">
    <source>
        <dbReference type="PROSITE-ProRule" id="PRU00175"/>
    </source>
</evidence>
<dbReference type="SUPFAM" id="SSF57850">
    <property type="entry name" value="RING/U-box"/>
    <property type="match status" value="1"/>
</dbReference>
<keyword evidence="7 12" id="KW-0863">Zinc-finger</keyword>
<keyword evidence="8" id="KW-0833">Ubl conjugation pathway</keyword>
<accession>A0A9P7N4I4</accession>
<dbReference type="Proteomes" id="UP000748025">
    <property type="component" value="Unassembled WGS sequence"/>
</dbReference>
<evidence type="ECO:0000256" key="8">
    <source>
        <dbReference type="ARBA" id="ARBA00022786"/>
    </source>
</evidence>
<feature type="non-terminal residue" evidence="15">
    <location>
        <position position="1"/>
    </location>
</feature>
<dbReference type="SMART" id="SM00184">
    <property type="entry name" value="RING"/>
    <property type="match status" value="1"/>
</dbReference>
<evidence type="ECO:0000313" key="16">
    <source>
        <dbReference type="Proteomes" id="UP000748025"/>
    </source>
</evidence>
<sequence>PSTRPVSEAISTTSSGLTTGLCVALAFFIPLGALFMSKRIIAPWLNRRSLTGRASTSLRSSTSIDRLTQEALALLPAPTQRRILPADELSRSKAHHNCCCSICMELLTEGVEVRVLPCGHRFDRSCVDPWLLERSATCPLW</sequence>
<dbReference type="Gene3D" id="3.30.40.10">
    <property type="entry name" value="Zinc/RING finger domain, C3HC4 (zinc finger)"/>
    <property type="match status" value="1"/>
</dbReference>
<evidence type="ECO:0000256" key="11">
    <source>
        <dbReference type="ARBA" id="ARBA00023136"/>
    </source>
</evidence>
<evidence type="ECO:0000313" key="15">
    <source>
        <dbReference type="EMBL" id="KAG5986698.1"/>
    </source>
</evidence>
<dbReference type="InterPro" id="IPR013083">
    <property type="entry name" value="Znf_RING/FYVE/PHD"/>
</dbReference>
<evidence type="ECO:0000256" key="3">
    <source>
        <dbReference type="ARBA" id="ARBA00012483"/>
    </source>
</evidence>